<evidence type="ECO:0000313" key="1">
    <source>
        <dbReference type="EMBL" id="OQO89697.1"/>
    </source>
</evidence>
<organism evidence="1 2">
    <name type="scientific">Saccharomonospora piscinae</name>
    <dbReference type="NCBI Taxonomy" id="687388"/>
    <lineage>
        <taxon>Bacteria</taxon>
        <taxon>Bacillati</taxon>
        <taxon>Actinomycetota</taxon>
        <taxon>Actinomycetes</taxon>
        <taxon>Pseudonocardiales</taxon>
        <taxon>Pseudonocardiaceae</taxon>
        <taxon>Saccharomonospora</taxon>
    </lineage>
</organism>
<dbReference type="InterPro" id="IPR027417">
    <property type="entry name" value="P-loop_NTPase"/>
</dbReference>
<dbReference type="RefSeq" id="WP_081195334.1">
    <property type="nucleotide sequence ID" value="NZ_MWIH01000009.1"/>
</dbReference>
<protein>
    <recommendedName>
        <fullName evidence="3">Sulfotransferase family protein</fullName>
    </recommendedName>
</protein>
<evidence type="ECO:0000313" key="2">
    <source>
        <dbReference type="Proteomes" id="UP000192591"/>
    </source>
</evidence>
<reference evidence="1 2" key="1">
    <citation type="submission" date="2017-02" db="EMBL/GenBank/DDBJ databases">
        <title>Draft genome of Saccharomonospora sp. 154.</title>
        <authorList>
            <person name="Alonso-Carmona G.S."/>
            <person name="De La Haba R."/>
            <person name="Vera-Gargallo B."/>
            <person name="Sandoval-Trujillo A.H."/>
            <person name="Ramirez-Duran N."/>
            <person name="Ventosa A."/>
        </authorList>
    </citation>
    <scope>NUCLEOTIDE SEQUENCE [LARGE SCALE GENOMIC DNA]</scope>
    <source>
        <strain evidence="1 2">LRS4.154</strain>
    </source>
</reference>
<comment type="caution">
    <text evidence="1">The sequence shown here is derived from an EMBL/GenBank/DDBJ whole genome shotgun (WGS) entry which is preliminary data.</text>
</comment>
<gene>
    <name evidence="1" type="ORF">B1813_22625</name>
</gene>
<dbReference type="AlphaFoldDB" id="A0A1V8ZXM1"/>
<dbReference type="Pfam" id="PF13469">
    <property type="entry name" value="Sulfotransfer_3"/>
    <property type="match status" value="2"/>
</dbReference>
<evidence type="ECO:0008006" key="3">
    <source>
        <dbReference type="Google" id="ProtNLM"/>
    </source>
</evidence>
<dbReference type="Gene3D" id="3.40.50.300">
    <property type="entry name" value="P-loop containing nucleotide triphosphate hydrolases"/>
    <property type="match status" value="1"/>
</dbReference>
<accession>A0A1V8ZXM1</accession>
<name>A0A1V8ZXM1_SACPI</name>
<dbReference type="Proteomes" id="UP000192591">
    <property type="component" value="Unassembled WGS sequence"/>
</dbReference>
<keyword evidence="2" id="KW-1185">Reference proteome</keyword>
<dbReference type="SUPFAM" id="SSF52540">
    <property type="entry name" value="P-loop containing nucleoside triphosphate hydrolases"/>
    <property type="match status" value="1"/>
</dbReference>
<dbReference type="STRING" id="1962155.B1813_22625"/>
<dbReference type="EMBL" id="MWIH01000009">
    <property type="protein sequence ID" value="OQO89697.1"/>
    <property type="molecule type" value="Genomic_DNA"/>
</dbReference>
<proteinExistence type="predicted"/>
<sequence>MSRERSSASSHEGAFVVGSGRCGSTVLSDLLAMHPETLSLQEFFITQFPDGMRLDAEPTDRFWSILTRPNRSLSVLSRIGRLPPEYRYPEKTGEGPEWAEFPAILSNTLPSLSDEPEALFRRIEDLVGTFPTQPLPDHYRTLFAELTDMFGKSMWIERSGASSMYVQSLLAMFPRAPFVYLTRDSVDVAISMSRHPVFQLSEIGVEFLQNCGFDPFATGAEYDPKTIPERLHPLLPENLTAETLDARSRSPETLTRLTYMVASMQYETTSSLLATPPERLMRLRYEDLVADPAKELERLGRFLGLSGLDDWLGRTVPEIRRPPRRDTIDPALKQRLTKIAGLIANE</sequence>